<dbReference type="EMBL" id="JAUSTW010000002">
    <property type="protein sequence ID" value="MDQ0198093.1"/>
    <property type="molecule type" value="Genomic_DNA"/>
</dbReference>
<accession>A0ABT9XRB3</accession>
<organism evidence="1 2">
    <name type="scientific">Neobacillus ginsengisoli</name>
    <dbReference type="NCBI Taxonomy" id="904295"/>
    <lineage>
        <taxon>Bacteria</taxon>
        <taxon>Bacillati</taxon>
        <taxon>Bacillota</taxon>
        <taxon>Bacilli</taxon>
        <taxon>Bacillales</taxon>
        <taxon>Bacillaceae</taxon>
        <taxon>Neobacillus</taxon>
    </lineage>
</organism>
<name>A0ABT9XRB3_9BACI</name>
<evidence type="ECO:0000313" key="1">
    <source>
        <dbReference type="EMBL" id="MDQ0198093.1"/>
    </source>
</evidence>
<dbReference type="SUPFAM" id="SSF56059">
    <property type="entry name" value="Glutathione synthetase ATP-binding domain-like"/>
    <property type="match status" value="1"/>
</dbReference>
<comment type="caution">
    <text evidence="1">The sequence shown here is derived from an EMBL/GenBank/DDBJ whole genome shotgun (WGS) entry which is preliminary data.</text>
</comment>
<dbReference type="Gene3D" id="3.30.1490.20">
    <property type="entry name" value="ATP-grasp fold, A domain"/>
    <property type="match status" value="1"/>
</dbReference>
<protein>
    <recommendedName>
        <fullName evidence="3">YheC/YheD family protein</fullName>
    </recommendedName>
</protein>
<gene>
    <name evidence="1" type="ORF">J2S10_001234</name>
</gene>
<reference evidence="1 2" key="1">
    <citation type="submission" date="2023-07" db="EMBL/GenBank/DDBJ databases">
        <title>Genomic Encyclopedia of Type Strains, Phase IV (KMG-IV): sequencing the most valuable type-strain genomes for metagenomic binning, comparative biology and taxonomic classification.</title>
        <authorList>
            <person name="Goeker M."/>
        </authorList>
    </citation>
    <scope>NUCLEOTIDE SEQUENCE [LARGE SCALE GENOMIC DNA]</scope>
    <source>
        <strain evidence="1 2">DSM 27594</strain>
    </source>
</reference>
<dbReference type="InterPro" id="IPR013815">
    <property type="entry name" value="ATP_grasp_subdomain_1"/>
</dbReference>
<sequence>MRIYYDSQSAKWYQTGLETVVTMGAEKKAIALEMEGAGEEHASFEMRLNNNQIGPLIGILTSRKPNGSIAGNIPLFIELQKKLISLNGISFIFTPEGVGVEVINGFTFVPVKNTWIKIKIPYPDLVYNRIPYRKSEQDVNCQQIFSTLREKNIPFFNPGFIDKYDLYCLMKNHSYLKTHLPKTILANQKKGLFQFLRKHKSIYLKPAQSAKGKGIFRMKLGKNMRVKLEGIHTSEIYQTFYHFWEEWEKVFQEINYLAQEEIKSAHYDGNRFDFRILAHAENDGYSVTGIGIRQSLEQEITTHIPAGGRLLPYQLLQTEAHDQFIQTVVQHTGKALSDQFGYFGEFSIDAGVSHSGHYYIYEVNSKPMSFDETEIEDRKISRLCRLFLQLTNFNN</sequence>
<dbReference type="InterPro" id="IPR026838">
    <property type="entry name" value="YheC/D"/>
</dbReference>
<evidence type="ECO:0008006" key="3">
    <source>
        <dbReference type="Google" id="ProtNLM"/>
    </source>
</evidence>
<dbReference type="RefSeq" id="WP_307405477.1">
    <property type="nucleotide sequence ID" value="NZ_JAUSTW010000002.1"/>
</dbReference>
<evidence type="ECO:0000313" key="2">
    <source>
        <dbReference type="Proteomes" id="UP001224122"/>
    </source>
</evidence>
<proteinExistence type="predicted"/>
<keyword evidence="2" id="KW-1185">Reference proteome</keyword>
<dbReference type="Proteomes" id="UP001224122">
    <property type="component" value="Unassembled WGS sequence"/>
</dbReference>
<dbReference type="Pfam" id="PF14398">
    <property type="entry name" value="ATPgrasp_YheCD"/>
    <property type="match status" value="1"/>
</dbReference>